<dbReference type="InterPro" id="IPR012337">
    <property type="entry name" value="RNaseH-like_sf"/>
</dbReference>
<dbReference type="GO" id="GO:0015074">
    <property type="term" value="P:DNA integration"/>
    <property type="evidence" value="ECO:0007669"/>
    <property type="project" value="InterPro"/>
</dbReference>
<keyword evidence="6" id="KW-0695">RNA-directed DNA polymerase</keyword>
<reference evidence="8" key="1">
    <citation type="journal article" date="2016" name="Nat. Genet.">
        <title>The genome sequences of Arachis duranensis and Arachis ipaensis, the diploid ancestors of cultivated peanut.</title>
        <authorList>
            <person name="Bertioli D.J."/>
            <person name="Cannon S.B."/>
            <person name="Froenicke L."/>
            <person name="Huang G."/>
            <person name="Farmer A.D."/>
            <person name="Cannon E.K."/>
            <person name="Liu X."/>
            <person name="Gao D."/>
            <person name="Clevenger J."/>
            <person name="Dash S."/>
            <person name="Ren L."/>
            <person name="Moretzsohn M.C."/>
            <person name="Shirasawa K."/>
            <person name="Huang W."/>
            <person name="Vidigal B."/>
            <person name="Abernathy B."/>
            <person name="Chu Y."/>
            <person name="Niederhuth C.E."/>
            <person name="Umale P."/>
            <person name="Araujo A.C."/>
            <person name="Kozik A."/>
            <person name="Kim K.D."/>
            <person name="Burow M.D."/>
            <person name="Varshney R.K."/>
            <person name="Wang X."/>
            <person name="Zhang X."/>
            <person name="Barkley N."/>
            <person name="Guimaraes P.M."/>
            <person name="Isobe S."/>
            <person name="Guo B."/>
            <person name="Liao B."/>
            <person name="Stalker H.T."/>
            <person name="Schmitz R.J."/>
            <person name="Scheffler B.E."/>
            <person name="Leal-Bertioli S.C."/>
            <person name="Xun X."/>
            <person name="Jackson S.A."/>
            <person name="Michelmore R."/>
            <person name="Ozias-Akins P."/>
        </authorList>
    </citation>
    <scope>NUCLEOTIDE SEQUENCE [LARGE SCALE GENOMIC DNA]</scope>
    <source>
        <strain evidence="8">cv. V14167</strain>
    </source>
</reference>
<keyword evidence="5" id="KW-0378">Hydrolase</keyword>
<dbReference type="InterPro" id="IPR043502">
    <property type="entry name" value="DNA/RNA_pol_sf"/>
</dbReference>
<dbReference type="GO" id="GO:0003676">
    <property type="term" value="F:nucleic acid binding"/>
    <property type="evidence" value="ECO:0007669"/>
    <property type="project" value="InterPro"/>
</dbReference>
<organism evidence="8 9">
    <name type="scientific">Arachis duranensis</name>
    <name type="common">Wild peanut</name>
    <dbReference type="NCBI Taxonomy" id="130453"/>
    <lineage>
        <taxon>Eukaryota</taxon>
        <taxon>Viridiplantae</taxon>
        <taxon>Streptophyta</taxon>
        <taxon>Embryophyta</taxon>
        <taxon>Tracheophyta</taxon>
        <taxon>Spermatophyta</taxon>
        <taxon>Magnoliopsida</taxon>
        <taxon>eudicotyledons</taxon>
        <taxon>Gunneridae</taxon>
        <taxon>Pentapetalae</taxon>
        <taxon>rosids</taxon>
        <taxon>fabids</taxon>
        <taxon>Fabales</taxon>
        <taxon>Fabaceae</taxon>
        <taxon>Papilionoideae</taxon>
        <taxon>50 kb inversion clade</taxon>
        <taxon>dalbergioids sensu lato</taxon>
        <taxon>Dalbergieae</taxon>
        <taxon>Pterocarpus clade</taxon>
        <taxon>Arachis</taxon>
    </lineage>
</organism>
<dbReference type="Pfam" id="PF00665">
    <property type="entry name" value="rve"/>
    <property type="match status" value="1"/>
</dbReference>
<dbReference type="OrthoDB" id="1934939at2759"/>
<evidence type="ECO:0000256" key="1">
    <source>
        <dbReference type="ARBA" id="ARBA00022679"/>
    </source>
</evidence>
<accession>A0A6P4DNN6</accession>
<evidence type="ECO:0000256" key="6">
    <source>
        <dbReference type="ARBA" id="ARBA00022918"/>
    </source>
</evidence>
<dbReference type="SUPFAM" id="SSF56672">
    <property type="entry name" value="DNA/RNA polymerases"/>
    <property type="match status" value="1"/>
</dbReference>
<dbReference type="AlphaFoldDB" id="A0A6P4DNN6"/>
<dbReference type="GO" id="GO:0016787">
    <property type="term" value="F:hydrolase activity"/>
    <property type="evidence" value="ECO:0007669"/>
    <property type="project" value="UniProtKB-KW"/>
</dbReference>
<evidence type="ECO:0000256" key="5">
    <source>
        <dbReference type="ARBA" id="ARBA00022801"/>
    </source>
</evidence>
<dbReference type="KEGG" id="adu:107494829"/>
<keyword evidence="4" id="KW-0255">Endonuclease</keyword>
<dbReference type="InterPro" id="IPR036397">
    <property type="entry name" value="RNaseH_sf"/>
</dbReference>
<dbReference type="GeneID" id="107494829"/>
<dbReference type="InterPro" id="IPR041373">
    <property type="entry name" value="RT_RNaseH"/>
</dbReference>
<feature type="domain" description="Integrase catalytic" evidence="7">
    <location>
        <begin position="126"/>
        <end position="286"/>
    </location>
</feature>
<protein>
    <submittedName>
        <fullName evidence="9">Uncharacterized protein LOC107494829</fullName>
    </submittedName>
</protein>
<dbReference type="InterPro" id="IPR001584">
    <property type="entry name" value="Integrase_cat-core"/>
</dbReference>
<evidence type="ECO:0000313" key="9">
    <source>
        <dbReference type="RefSeq" id="XP_015971350.1"/>
    </source>
</evidence>
<dbReference type="GO" id="GO:0003964">
    <property type="term" value="F:RNA-directed DNA polymerase activity"/>
    <property type="evidence" value="ECO:0007669"/>
    <property type="project" value="UniProtKB-KW"/>
</dbReference>
<evidence type="ECO:0000313" key="8">
    <source>
        <dbReference type="Proteomes" id="UP000515211"/>
    </source>
</evidence>
<keyword evidence="3" id="KW-0540">Nuclease</keyword>
<reference evidence="9" key="2">
    <citation type="submission" date="2025-08" db="UniProtKB">
        <authorList>
            <consortium name="RefSeq"/>
        </authorList>
    </citation>
    <scope>IDENTIFICATION</scope>
    <source>
        <tissue evidence="9">Whole plant</tissue>
    </source>
</reference>
<keyword evidence="8" id="KW-1185">Reference proteome</keyword>
<name>A0A6P4DNN6_ARADU</name>
<keyword evidence="2" id="KW-0548">Nucleotidyltransferase</keyword>
<dbReference type="SUPFAM" id="SSF53098">
    <property type="entry name" value="Ribonuclease H-like"/>
    <property type="match status" value="1"/>
</dbReference>
<dbReference type="PANTHER" id="PTHR48475:SF1">
    <property type="entry name" value="RNASE H TYPE-1 DOMAIN-CONTAINING PROTEIN"/>
    <property type="match status" value="1"/>
</dbReference>
<proteinExistence type="predicted"/>
<evidence type="ECO:0000259" key="7">
    <source>
        <dbReference type="PROSITE" id="PS50994"/>
    </source>
</evidence>
<evidence type="ECO:0000256" key="2">
    <source>
        <dbReference type="ARBA" id="ARBA00022695"/>
    </source>
</evidence>
<dbReference type="PANTHER" id="PTHR48475">
    <property type="entry name" value="RIBONUCLEASE H"/>
    <property type="match status" value="1"/>
</dbReference>
<dbReference type="RefSeq" id="XP_015971350.1">
    <property type="nucleotide sequence ID" value="XM_016115864.1"/>
</dbReference>
<evidence type="ECO:0000256" key="4">
    <source>
        <dbReference type="ARBA" id="ARBA00022759"/>
    </source>
</evidence>
<dbReference type="Proteomes" id="UP000515211">
    <property type="component" value="Chromosome 6"/>
</dbReference>
<dbReference type="Pfam" id="PF17917">
    <property type="entry name" value="RT_RNaseH"/>
    <property type="match status" value="1"/>
</dbReference>
<dbReference type="Gene3D" id="3.30.420.10">
    <property type="entry name" value="Ribonuclease H-like superfamily/Ribonuclease H"/>
    <property type="match status" value="1"/>
</dbReference>
<gene>
    <name evidence="9" type="primary">LOC107494829</name>
</gene>
<dbReference type="PROSITE" id="PS50994">
    <property type="entry name" value="INTEGRASE"/>
    <property type="match status" value="1"/>
</dbReference>
<keyword evidence="1" id="KW-0808">Transferase</keyword>
<sequence length="422" mass="49161">MENVRSHEPLKLYIAVSKNTIVCMLAQDDENGHEQAIYYLSRVLTDIETRYSPIEKFCLSLYYAWKWMLALTEFDLQYVPAKAVKGQVIADFHVDNSKDLNNQRANECQKHGSIQQTPASELHLIIKPWPFRGWVLDLIGLIHSPSSKQHKFILVTIDYFTKWVEAISLIEVGQSEIIDFIEEHIIHQFEIPQTLSTDQGTMFTGQQIKNFAASRSINIITSTPYYAQANGQVEVADKILISLIKKHIRNKPRMWHETLSQVFWAYQNSPRGSTGTSPYKLVYGHDAMLPLEINLNTLRISKQNDLPVDDYWNAMFDELNELDSERILALENMVRQKESIARSYNRRIREKYFNIEELVLKVILPMKKKLKFLGKWSHTWEGHFQVVGSYSGNAYRIKDIDSGKIIDSINGKYLKQYYFWLN</sequence>
<dbReference type="GO" id="GO:0004519">
    <property type="term" value="F:endonuclease activity"/>
    <property type="evidence" value="ECO:0007669"/>
    <property type="project" value="UniProtKB-KW"/>
</dbReference>
<evidence type="ECO:0000256" key="3">
    <source>
        <dbReference type="ARBA" id="ARBA00022722"/>
    </source>
</evidence>